<dbReference type="PROSITE" id="PS01124">
    <property type="entry name" value="HTH_ARAC_FAMILY_2"/>
    <property type="match status" value="1"/>
</dbReference>
<name>A0ABW8QTF7_9PSED</name>
<dbReference type="PANTHER" id="PTHR30146">
    <property type="entry name" value="LACI-RELATED TRANSCRIPTIONAL REPRESSOR"/>
    <property type="match status" value="1"/>
</dbReference>
<evidence type="ECO:0000313" key="5">
    <source>
        <dbReference type="EMBL" id="MFK9002887.1"/>
    </source>
</evidence>
<evidence type="ECO:0000256" key="2">
    <source>
        <dbReference type="ARBA" id="ARBA00023125"/>
    </source>
</evidence>
<keyword evidence="1" id="KW-0805">Transcription regulation</keyword>
<evidence type="ECO:0000256" key="3">
    <source>
        <dbReference type="ARBA" id="ARBA00023163"/>
    </source>
</evidence>
<keyword evidence="3" id="KW-0804">Transcription</keyword>
<dbReference type="InterPro" id="IPR046335">
    <property type="entry name" value="LacI/GalR-like_sensor"/>
</dbReference>
<dbReference type="Pfam" id="PF12833">
    <property type="entry name" value="HTH_18"/>
    <property type="match status" value="1"/>
</dbReference>
<evidence type="ECO:0000259" key="4">
    <source>
        <dbReference type="PROSITE" id="PS01124"/>
    </source>
</evidence>
<sequence>MKTLPPVHRIALLFNGSKIYDRGIIAGIGNYLSSTRASWDLFLEEDFLCRLKGIERWQGDGIIADFDDPLIGEALAGSKVPVVAVGGSYEDVRDYPKGVPYVATDNAALMKLAYEHLIEAGVTRFACFSLPQAEANRWAQEREKAFKRLLQRDGLPVQIYRGLGTSAPLWDSAVEQQIAWLHSLPKPIGIIAVTDARARQLLQACLTAGIAVPEEVALIGIDNDPLTRTLTRVPLSSVIQGTETMGRTAAALLHQMLHGKPCRGEQILVPPDAINVQVSSLHQPLGNPYVMQALLFIRQYACQGIKTAQVAAYVGVSRSSLEAHFRKARGCSVHDEILRFKLASAAKGLQGNQLAIADIARQCGFKSAQYLHTVFRREFGCTPREYQHSH</sequence>
<accession>A0ABW8QTF7</accession>
<dbReference type="Pfam" id="PF13377">
    <property type="entry name" value="Peripla_BP_3"/>
    <property type="match status" value="1"/>
</dbReference>
<dbReference type="EMBL" id="JBJHQF010000002">
    <property type="protein sequence ID" value="MFK9002887.1"/>
    <property type="molecule type" value="Genomic_DNA"/>
</dbReference>
<dbReference type="InterPro" id="IPR009057">
    <property type="entry name" value="Homeodomain-like_sf"/>
</dbReference>
<dbReference type="CDD" id="cd01543">
    <property type="entry name" value="PBP1_XylR"/>
    <property type="match status" value="1"/>
</dbReference>
<dbReference type="InterPro" id="IPR018060">
    <property type="entry name" value="HTH_AraC"/>
</dbReference>
<reference evidence="5 6" key="1">
    <citation type="submission" date="2024-11" db="EMBL/GenBank/DDBJ databases">
        <authorList>
            <person name="Lucas J.A."/>
        </authorList>
    </citation>
    <scope>NUCLEOTIDE SEQUENCE [LARGE SCALE GENOMIC DNA]</scope>
    <source>
        <strain evidence="5 6">Z 7.15</strain>
    </source>
</reference>
<keyword evidence="6" id="KW-1185">Reference proteome</keyword>
<dbReference type="InterPro" id="IPR018062">
    <property type="entry name" value="HTH_AraC-typ_CS"/>
</dbReference>
<dbReference type="PROSITE" id="PS00041">
    <property type="entry name" value="HTH_ARAC_FAMILY_1"/>
    <property type="match status" value="1"/>
</dbReference>
<gene>
    <name evidence="5" type="ORF">ACJEBJ_01985</name>
</gene>
<evidence type="ECO:0000313" key="6">
    <source>
        <dbReference type="Proteomes" id="UP001623008"/>
    </source>
</evidence>
<organism evidence="5 6">
    <name type="scientific">Pseudomonas pergaminensis</name>
    <dbReference type="NCBI Taxonomy" id="2853159"/>
    <lineage>
        <taxon>Bacteria</taxon>
        <taxon>Pseudomonadati</taxon>
        <taxon>Pseudomonadota</taxon>
        <taxon>Gammaproteobacteria</taxon>
        <taxon>Pseudomonadales</taxon>
        <taxon>Pseudomonadaceae</taxon>
        <taxon>Pseudomonas</taxon>
    </lineage>
</organism>
<keyword evidence="2" id="KW-0238">DNA-binding</keyword>
<feature type="domain" description="HTH araC/xylS-type" evidence="4">
    <location>
        <begin position="291"/>
        <end position="389"/>
    </location>
</feature>
<dbReference type="Gene3D" id="3.40.50.2300">
    <property type="match status" value="2"/>
</dbReference>
<evidence type="ECO:0000256" key="1">
    <source>
        <dbReference type="ARBA" id="ARBA00023015"/>
    </source>
</evidence>
<dbReference type="InterPro" id="IPR054031">
    <property type="entry name" value="XylR_PBP1"/>
</dbReference>
<dbReference type="SMART" id="SM00342">
    <property type="entry name" value="HTH_ARAC"/>
    <property type="match status" value="1"/>
</dbReference>
<dbReference type="Proteomes" id="UP001623008">
    <property type="component" value="Unassembled WGS sequence"/>
</dbReference>
<comment type="caution">
    <text evidence="5">The sequence shown here is derived from an EMBL/GenBank/DDBJ whole genome shotgun (WGS) entry which is preliminary data.</text>
</comment>
<dbReference type="Pfam" id="PF22177">
    <property type="entry name" value="PBP1_XylR"/>
    <property type="match status" value="1"/>
</dbReference>
<dbReference type="RefSeq" id="WP_406596373.1">
    <property type="nucleotide sequence ID" value="NZ_JBJHQF010000002.1"/>
</dbReference>
<proteinExistence type="predicted"/>
<dbReference type="InterPro" id="IPR028082">
    <property type="entry name" value="Peripla_BP_I"/>
</dbReference>
<dbReference type="SUPFAM" id="SSF53822">
    <property type="entry name" value="Periplasmic binding protein-like I"/>
    <property type="match status" value="1"/>
</dbReference>
<dbReference type="SUPFAM" id="SSF46689">
    <property type="entry name" value="Homeodomain-like"/>
    <property type="match status" value="2"/>
</dbReference>
<dbReference type="Gene3D" id="1.10.10.60">
    <property type="entry name" value="Homeodomain-like"/>
    <property type="match status" value="1"/>
</dbReference>
<protein>
    <submittedName>
        <fullName evidence="5">XylR family transcriptional regulator</fullName>
    </submittedName>
</protein>
<dbReference type="PANTHER" id="PTHR30146:SF24">
    <property type="entry name" value="XYLOSE OPERON REGULATORY PROTEIN"/>
    <property type="match status" value="1"/>
</dbReference>